<protein>
    <recommendedName>
        <fullName evidence="3">Surface antigen</fullName>
    </recommendedName>
</protein>
<name>A0A2T3XK29_9BURK</name>
<sequence>MWAAGLLCAACAGAQTYDGSNVDNSYIDTSRCQIVSGQTQIEGTMQPFVGRACLQSNGIWVFVSEYGSWVAPADGYTYYPSPWWYAESPYFFGSTVVFVDRFHRFHHFHHFDHDFDHGFGRHFHEWNHMPAASSRPSGIHSWGGGMHAWGGGGMRRN</sequence>
<comment type="caution">
    <text evidence="1">The sequence shown here is derived from an EMBL/GenBank/DDBJ whole genome shotgun (WGS) entry which is preliminary data.</text>
</comment>
<dbReference type="EMBL" id="PYUC01000028">
    <property type="protein sequence ID" value="PTB16866.1"/>
    <property type="molecule type" value="Genomic_DNA"/>
</dbReference>
<dbReference type="AlphaFoldDB" id="A0A2T3XK29"/>
<gene>
    <name evidence="1" type="ORF">C9I57_31355</name>
</gene>
<organism evidence="1 2">
    <name type="scientific">Trinickia symbiotica</name>
    <dbReference type="NCBI Taxonomy" id="863227"/>
    <lineage>
        <taxon>Bacteria</taxon>
        <taxon>Pseudomonadati</taxon>
        <taxon>Pseudomonadota</taxon>
        <taxon>Betaproteobacteria</taxon>
        <taxon>Burkholderiales</taxon>
        <taxon>Burkholderiaceae</taxon>
        <taxon>Trinickia</taxon>
    </lineage>
</organism>
<dbReference type="Proteomes" id="UP000240638">
    <property type="component" value="Unassembled WGS sequence"/>
</dbReference>
<evidence type="ECO:0000313" key="2">
    <source>
        <dbReference type="Proteomes" id="UP000240638"/>
    </source>
</evidence>
<proteinExistence type="predicted"/>
<reference evidence="1 2" key="1">
    <citation type="submission" date="2018-03" db="EMBL/GenBank/DDBJ databases">
        <title>Whole genome analyses suggest that Burkholderia sensu lato contains two further novel genera in the rhizoxinica-symbiotica group Mycetohabitans gen. nov., and Trinickia gen. nov.: implications for the evolution of diazotrophy and nodulation in the Burkholderiaceae.</title>
        <authorList>
            <person name="Estrada De Los Santos P."/>
            <person name="Palmer M."/>
            <person name="Chavez-Ramirez B."/>
            <person name="Steenkamp E.T."/>
            <person name="Hirsch A.M."/>
            <person name="Manyaka P."/>
            <person name="Maluk M."/>
            <person name="Lafos M."/>
            <person name="Crook M."/>
            <person name="Gross E."/>
            <person name="Simon M.F."/>
            <person name="Bueno Dos Reis Junior F."/>
            <person name="Poole P.S."/>
            <person name="Venter S.N."/>
            <person name="James E.K."/>
        </authorList>
    </citation>
    <scope>NUCLEOTIDE SEQUENCE [LARGE SCALE GENOMIC DNA]</scope>
    <source>
        <strain evidence="1 2">JPY-366</strain>
    </source>
</reference>
<accession>A0A2T3XK29</accession>
<evidence type="ECO:0008006" key="3">
    <source>
        <dbReference type="Google" id="ProtNLM"/>
    </source>
</evidence>
<evidence type="ECO:0000313" key="1">
    <source>
        <dbReference type="EMBL" id="PTB16866.1"/>
    </source>
</evidence>